<accession>A0AAV2IQS1</accession>
<dbReference type="AlphaFoldDB" id="A0AAV2IQS1"/>
<sequence length="97" mass="10726">FTWLRFSVDVSSDFENLTVTFKTSATAMTEMPCNKQQIFLVDNHTMDVTCNVTVDVMQVIIRGHSVKSLCSLYISGGRNVALKQSASQTSTLAMRAT</sequence>
<dbReference type="Proteomes" id="UP001497497">
    <property type="component" value="Unassembled WGS sequence"/>
</dbReference>
<protein>
    <submittedName>
        <fullName evidence="1">Uncharacterized protein</fullName>
    </submittedName>
</protein>
<proteinExistence type="predicted"/>
<name>A0AAV2IQS1_LYMST</name>
<gene>
    <name evidence="1" type="ORF">GSLYS_00021923001</name>
</gene>
<feature type="non-terminal residue" evidence="1">
    <location>
        <position position="97"/>
    </location>
</feature>
<feature type="non-terminal residue" evidence="1">
    <location>
        <position position="1"/>
    </location>
</feature>
<comment type="caution">
    <text evidence="1">The sequence shown here is derived from an EMBL/GenBank/DDBJ whole genome shotgun (WGS) entry which is preliminary data.</text>
</comment>
<evidence type="ECO:0000313" key="1">
    <source>
        <dbReference type="EMBL" id="CAL1548606.1"/>
    </source>
</evidence>
<keyword evidence="2" id="KW-1185">Reference proteome</keyword>
<dbReference type="EMBL" id="CAXITT010001472">
    <property type="protein sequence ID" value="CAL1548606.1"/>
    <property type="molecule type" value="Genomic_DNA"/>
</dbReference>
<organism evidence="1 2">
    <name type="scientific">Lymnaea stagnalis</name>
    <name type="common">Great pond snail</name>
    <name type="synonym">Helix stagnalis</name>
    <dbReference type="NCBI Taxonomy" id="6523"/>
    <lineage>
        <taxon>Eukaryota</taxon>
        <taxon>Metazoa</taxon>
        <taxon>Spiralia</taxon>
        <taxon>Lophotrochozoa</taxon>
        <taxon>Mollusca</taxon>
        <taxon>Gastropoda</taxon>
        <taxon>Heterobranchia</taxon>
        <taxon>Euthyneura</taxon>
        <taxon>Panpulmonata</taxon>
        <taxon>Hygrophila</taxon>
        <taxon>Lymnaeoidea</taxon>
        <taxon>Lymnaeidae</taxon>
        <taxon>Lymnaea</taxon>
    </lineage>
</organism>
<evidence type="ECO:0000313" key="2">
    <source>
        <dbReference type="Proteomes" id="UP001497497"/>
    </source>
</evidence>
<reference evidence="1 2" key="1">
    <citation type="submission" date="2024-04" db="EMBL/GenBank/DDBJ databases">
        <authorList>
            <consortium name="Genoscope - CEA"/>
            <person name="William W."/>
        </authorList>
    </citation>
    <scope>NUCLEOTIDE SEQUENCE [LARGE SCALE GENOMIC DNA]</scope>
</reference>